<comment type="caution">
    <text evidence="3">The sequence shown here is derived from an EMBL/GenBank/DDBJ whole genome shotgun (WGS) entry which is preliminary data.</text>
</comment>
<feature type="signal peptide" evidence="2">
    <location>
        <begin position="1"/>
        <end position="26"/>
    </location>
</feature>
<sequence length="336" mass="35934">MTRRSALALTAAAGVAATTSTGVARAATPSTGAPAATDGRPTDRKSAKAPRSLQEITDAWGRWMAQSQFPQSGGCRWTESTDYGRKSELRNYHRHQVATDYTGIAYDAGAPSPVPGEVTSVVTNYRNGTDLEQMVTYRQGLTTQQTFRISVTESLSIGVTTTVEATIPAVASVGSSTTIQTNLSATQEFTHSTSQNWNVDLPLRIPPLSMVEAALVVGTQQYDIDWTARVALTGRVAVWFNNKVDLNHDGDLHWLWFPQIQDVFNAVRANGLIDLHGYEIFDGGVNARAAGTFSGGQGVSISVNTEQTPLKRGAAAAVTRRIPLRTDGTPAAVPAN</sequence>
<evidence type="ECO:0000256" key="1">
    <source>
        <dbReference type="SAM" id="MobiDB-lite"/>
    </source>
</evidence>
<feature type="compositionally biased region" description="Low complexity" evidence="1">
    <location>
        <begin position="19"/>
        <end position="37"/>
    </location>
</feature>
<dbReference type="Gene3D" id="2.170.15.10">
    <property type="entry name" value="Proaerolysin, chain A, domain 3"/>
    <property type="match status" value="1"/>
</dbReference>
<accession>A0ABW7UJL1</accession>
<dbReference type="EMBL" id="JBIRWE010000001">
    <property type="protein sequence ID" value="MFI1962859.1"/>
    <property type="molecule type" value="Genomic_DNA"/>
</dbReference>
<name>A0ABW7UJL1_9ACTN</name>
<feature type="region of interest" description="Disordered" evidence="1">
    <location>
        <begin position="19"/>
        <end position="50"/>
    </location>
</feature>
<keyword evidence="4" id="KW-1185">Reference proteome</keyword>
<reference evidence="3 4" key="1">
    <citation type="submission" date="2024-10" db="EMBL/GenBank/DDBJ databases">
        <title>The Natural Products Discovery Center: Release of the First 8490 Sequenced Strains for Exploring Actinobacteria Biosynthetic Diversity.</title>
        <authorList>
            <person name="Kalkreuter E."/>
            <person name="Kautsar S.A."/>
            <person name="Yang D."/>
            <person name="Bader C.D."/>
            <person name="Teijaro C.N."/>
            <person name="Fluegel L."/>
            <person name="Davis C.M."/>
            <person name="Simpson J.R."/>
            <person name="Lauterbach L."/>
            <person name="Steele A.D."/>
            <person name="Gui C."/>
            <person name="Meng S."/>
            <person name="Li G."/>
            <person name="Viehrig K."/>
            <person name="Ye F."/>
            <person name="Su P."/>
            <person name="Kiefer A.F."/>
            <person name="Nichols A."/>
            <person name="Cepeda A.J."/>
            <person name="Yan W."/>
            <person name="Fan B."/>
            <person name="Jiang Y."/>
            <person name="Adhikari A."/>
            <person name="Zheng C.-J."/>
            <person name="Schuster L."/>
            <person name="Cowan T.M."/>
            <person name="Smanski M.J."/>
            <person name="Chevrette M.G."/>
            <person name="De Carvalho L.P.S."/>
            <person name="Shen B."/>
        </authorList>
    </citation>
    <scope>NUCLEOTIDE SEQUENCE [LARGE SCALE GENOMIC DNA]</scope>
    <source>
        <strain evidence="3 4">NPDC020327</strain>
    </source>
</reference>
<organism evidence="3 4">
    <name type="scientific">Streptomyces pathocidini</name>
    <dbReference type="NCBI Taxonomy" id="1650571"/>
    <lineage>
        <taxon>Bacteria</taxon>
        <taxon>Bacillati</taxon>
        <taxon>Actinomycetota</taxon>
        <taxon>Actinomycetes</taxon>
        <taxon>Kitasatosporales</taxon>
        <taxon>Streptomycetaceae</taxon>
        <taxon>Streptomyces</taxon>
    </lineage>
</organism>
<dbReference type="InterPro" id="IPR006311">
    <property type="entry name" value="TAT_signal"/>
</dbReference>
<proteinExistence type="predicted"/>
<evidence type="ECO:0000313" key="4">
    <source>
        <dbReference type="Proteomes" id="UP001611548"/>
    </source>
</evidence>
<dbReference type="CDD" id="cd20237">
    <property type="entry name" value="PFM_LIN24-like"/>
    <property type="match status" value="1"/>
</dbReference>
<dbReference type="Proteomes" id="UP001611548">
    <property type="component" value="Unassembled WGS sequence"/>
</dbReference>
<protein>
    <submittedName>
        <fullName evidence="3">Cytotoxin leucocidin</fullName>
    </submittedName>
</protein>
<evidence type="ECO:0000313" key="3">
    <source>
        <dbReference type="EMBL" id="MFI1962859.1"/>
    </source>
</evidence>
<keyword evidence="2" id="KW-0732">Signal</keyword>
<dbReference type="RefSeq" id="WP_157859147.1">
    <property type="nucleotide sequence ID" value="NZ_JBIRWE010000001.1"/>
</dbReference>
<evidence type="ECO:0000256" key="2">
    <source>
        <dbReference type="SAM" id="SignalP"/>
    </source>
</evidence>
<gene>
    <name evidence="3" type="ORF">ACH429_01715</name>
</gene>
<feature type="chain" id="PRO_5047464028" evidence="2">
    <location>
        <begin position="27"/>
        <end position="336"/>
    </location>
</feature>
<dbReference type="SUPFAM" id="SSF56973">
    <property type="entry name" value="Aerolisin/ETX pore-forming domain"/>
    <property type="match status" value="1"/>
</dbReference>
<dbReference type="PROSITE" id="PS51318">
    <property type="entry name" value="TAT"/>
    <property type="match status" value="1"/>
</dbReference>